<reference evidence="1" key="1">
    <citation type="submission" date="2018-06" db="EMBL/GenBank/DDBJ databases">
        <authorList>
            <person name="Zhirakovskaya E."/>
        </authorList>
    </citation>
    <scope>NUCLEOTIDE SEQUENCE</scope>
</reference>
<dbReference type="PANTHER" id="PTHR42941">
    <property type="entry name" value="SLL1037 PROTEIN"/>
    <property type="match status" value="1"/>
</dbReference>
<sequence length="402" mass="44121">TKIEKIRIAAGSKGSESFTIAQSIALIAQRFNPNLVVEVLETQGSNQNMQLLESGKVQIATIQADTKTLPAARLVAQLYPDAFQLVVRQGSDIQGIADLRGKQIAIASKSSGQYDSFWFLANHYGLYESDIDAMSMSTSAANWAFISNAVDAVFRVRGPGNSSISELIEKVPSRIITIDQASALQLKAPTLDIGVIPKGSYQGEPALPKVDLQTVAVQRLLIANKNVSNVLIHQITEVLFEQRKELLTLAPLAGFIRPPDRSQGTFMPVHQGAQSYYDRDKPSFLQEQAEPIALMITLAVLLISGLMQLQQRSQKARIDRYTDQVLALFENMHAMNDPQIVAAAKTQLIHVLKEVTLDVRSGKVNAEGFNYFSVTWQAVNDVIGDEEMQNALNQTAIKKGQS</sequence>
<evidence type="ECO:0000313" key="1">
    <source>
        <dbReference type="EMBL" id="VAW48824.1"/>
    </source>
</evidence>
<protein>
    <recommendedName>
        <fullName evidence="2">TRAP transporter solute receptor, TAXI family</fullName>
    </recommendedName>
</protein>
<organism evidence="1">
    <name type="scientific">hydrothermal vent metagenome</name>
    <dbReference type="NCBI Taxonomy" id="652676"/>
    <lineage>
        <taxon>unclassified sequences</taxon>
        <taxon>metagenomes</taxon>
        <taxon>ecological metagenomes</taxon>
    </lineage>
</organism>
<name>A0A3B0WYZ4_9ZZZZ</name>
<dbReference type="InterPro" id="IPR011852">
    <property type="entry name" value="TRAP_TAXI"/>
</dbReference>
<proteinExistence type="predicted"/>
<accession>A0A3B0WYZ4</accession>
<dbReference type="Pfam" id="PF16868">
    <property type="entry name" value="NMT1_3"/>
    <property type="match status" value="1"/>
</dbReference>
<dbReference type="NCBIfam" id="TIGR02122">
    <property type="entry name" value="TRAP_TAXI"/>
    <property type="match status" value="1"/>
</dbReference>
<feature type="non-terminal residue" evidence="1">
    <location>
        <position position="1"/>
    </location>
</feature>
<dbReference type="PANTHER" id="PTHR42941:SF1">
    <property type="entry name" value="SLL1037 PROTEIN"/>
    <property type="match status" value="1"/>
</dbReference>
<evidence type="ECO:0008006" key="2">
    <source>
        <dbReference type="Google" id="ProtNLM"/>
    </source>
</evidence>
<dbReference type="EMBL" id="UOFC01000234">
    <property type="protein sequence ID" value="VAW48824.1"/>
    <property type="molecule type" value="Genomic_DNA"/>
</dbReference>
<dbReference type="SUPFAM" id="SSF53850">
    <property type="entry name" value="Periplasmic binding protein-like II"/>
    <property type="match status" value="1"/>
</dbReference>
<dbReference type="Gene3D" id="3.40.190.10">
    <property type="entry name" value="Periplasmic binding protein-like II"/>
    <property type="match status" value="2"/>
</dbReference>
<gene>
    <name evidence="1" type="ORF">MNBD_GAMMA03-1389</name>
</gene>
<dbReference type="AlphaFoldDB" id="A0A3B0WYZ4"/>